<accession>A0A1E3GSC3</accession>
<feature type="compositionally biased region" description="Basic and acidic residues" evidence="11">
    <location>
        <begin position="403"/>
        <end position="417"/>
    </location>
</feature>
<dbReference type="InterPro" id="IPR001731">
    <property type="entry name" value="ALAD"/>
</dbReference>
<evidence type="ECO:0000256" key="9">
    <source>
        <dbReference type="RuleBase" id="RU000515"/>
    </source>
</evidence>
<comment type="subunit">
    <text evidence="9">Homooctamer.</text>
</comment>
<evidence type="ECO:0000256" key="5">
    <source>
        <dbReference type="ARBA" id="ARBA00023133"/>
    </source>
</evidence>
<proteinExistence type="inferred from homology"/>
<organism evidence="12 13">
    <name type="scientific">Methylobrevis pamukkalensis</name>
    <dbReference type="NCBI Taxonomy" id="1439726"/>
    <lineage>
        <taxon>Bacteria</taxon>
        <taxon>Pseudomonadati</taxon>
        <taxon>Pseudomonadota</taxon>
        <taxon>Alphaproteobacteria</taxon>
        <taxon>Hyphomicrobiales</taxon>
        <taxon>Pleomorphomonadaceae</taxon>
        <taxon>Methylobrevis</taxon>
    </lineage>
</organism>
<evidence type="ECO:0000313" key="13">
    <source>
        <dbReference type="Proteomes" id="UP000094622"/>
    </source>
</evidence>
<sequence>MTFQRGNPAPSSIDLHTLLQGQRMRRNRRTDWSRRLVRETTLTIDDLIWPIFVVEGKASRTAIPSMPGVFRLTVDEAAAEAQRAAELGIPMIALFPYTDPALRDETGSEALNPDNLVCSATRAIKAAAPDIGVMLDVALDPYTSHGHDGLMVGDQIVNDPTVEQLCRQALIQAAAGVDVVGPSDMMDGRIGAIRATLDANGYEHVQIMSYAAKYASAFYGPFRDAIGTSRTLLGDKRTYQMDPGNSDEALREAELDLAEGADMIMVKPGMPYLDILCRLKAAFRVPTYAYQVSGEYAMIEAAAANGWIDGERAMMESLMAFKRAGADASSATMRPGSRPASRPVSDLAVSTDAVPATTARARDRPAAARSARRHGRACRRLCNRPRHGPDPAVPPRRCRGRAGRPDPHRRRDPDHRCAPWRGHPLHGGNRQPHPAGRGSLRLRGRAARPQPPAPGGGGNPRGTLPRLPPLHPRTLLAGRPGNTGSRRAAPESSRGTGAVATELCRRCWWRAAAERKPPPALQRRSRVPSGPVPPAHPASIRPSTRTTETRLDNAGLNVDDRRNILQQV</sequence>
<reference evidence="12 13" key="1">
    <citation type="submission" date="2016-07" db="EMBL/GenBank/DDBJ databases">
        <title>Draft Genome Sequence of Methylobrevis pamukkalensis PK2.</title>
        <authorList>
            <person name="Vasilenko O.V."/>
            <person name="Doronina N.V."/>
            <person name="Shmareva M.N."/>
            <person name="Tarlachkov S.V."/>
            <person name="Mustakhimov I."/>
            <person name="Trotsenko Y.A."/>
        </authorList>
    </citation>
    <scope>NUCLEOTIDE SEQUENCE [LARGE SCALE GENOMIC DNA]</scope>
    <source>
        <strain evidence="12 13">PK2</strain>
    </source>
</reference>
<evidence type="ECO:0000256" key="1">
    <source>
        <dbReference type="ARBA" id="ARBA00004694"/>
    </source>
</evidence>
<dbReference type="InterPro" id="IPR013785">
    <property type="entry name" value="Aldolase_TIM"/>
</dbReference>
<name>A0A1E3GSC3_9HYPH</name>
<dbReference type="SMART" id="SM01004">
    <property type="entry name" value="ALAD"/>
    <property type="match status" value="1"/>
</dbReference>
<dbReference type="Proteomes" id="UP000094622">
    <property type="component" value="Unassembled WGS sequence"/>
</dbReference>
<comment type="catalytic activity">
    <reaction evidence="8 9">
        <text>2 5-aminolevulinate = porphobilinogen + 2 H2O + H(+)</text>
        <dbReference type="Rhea" id="RHEA:24064"/>
        <dbReference type="ChEBI" id="CHEBI:15377"/>
        <dbReference type="ChEBI" id="CHEBI:15378"/>
        <dbReference type="ChEBI" id="CHEBI:58126"/>
        <dbReference type="ChEBI" id="CHEBI:356416"/>
        <dbReference type="EC" id="4.2.1.24"/>
    </reaction>
</comment>
<dbReference type="UniPathway" id="UPA00251">
    <property type="reaction ID" value="UER00318"/>
</dbReference>
<evidence type="ECO:0000256" key="6">
    <source>
        <dbReference type="ARBA" id="ARBA00023239"/>
    </source>
</evidence>
<comment type="pathway">
    <text evidence="1">Porphyrin-containing compound metabolism; protoporphyrin-IX biosynthesis; coproporphyrinogen-III from 5-aminolevulinate: step 1/4.</text>
</comment>
<dbReference type="GO" id="GO:0008270">
    <property type="term" value="F:zinc ion binding"/>
    <property type="evidence" value="ECO:0007669"/>
    <property type="project" value="TreeGrafter"/>
</dbReference>
<dbReference type="GO" id="GO:0004655">
    <property type="term" value="F:porphobilinogen synthase activity"/>
    <property type="evidence" value="ECO:0007669"/>
    <property type="project" value="UniProtKB-EC"/>
</dbReference>
<protein>
    <recommendedName>
        <fullName evidence="4 9">Delta-aminolevulinic acid dehydratase</fullName>
        <ecNumber evidence="3 9">4.2.1.24</ecNumber>
    </recommendedName>
</protein>
<feature type="region of interest" description="Disordered" evidence="11">
    <location>
        <begin position="515"/>
        <end position="547"/>
    </location>
</feature>
<dbReference type="PRINTS" id="PR00144">
    <property type="entry name" value="DALDHYDRTASE"/>
</dbReference>
<dbReference type="AlphaFoldDB" id="A0A1E3GSC3"/>
<dbReference type="PROSITE" id="PS00169">
    <property type="entry name" value="D_ALA_DEHYDRATASE"/>
    <property type="match status" value="1"/>
</dbReference>
<dbReference type="PANTHER" id="PTHR11458">
    <property type="entry name" value="DELTA-AMINOLEVULINIC ACID DEHYDRATASE"/>
    <property type="match status" value="1"/>
</dbReference>
<dbReference type="EC" id="4.2.1.24" evidence="3 9"/>
<dbReference type="SUPFAM" id="SSF51569">
    <property type="entry name" value="Aldolase"/>
    <property type="match status" value="1"/>
</dbReference>
<keyword evidence="5" id="KW-0350">Heme biosynthesis</keyword>
<dbReference type="PATRIC" id="fig|1439726.3.peg.4708"/>
<feature type="region of interest" description="Disordered" evidence="11">
    <location>
        <begin position="329"/>
        <end position="497"/>
    </location>
</feature>
<evidence type="ECO:0000256" key="11">
    <source>
        <dbReference type="SAM" id="MobiDB-lite"/>
    </source>
</evidence>
<comment type="similarity">
    <text evidence="2 10">Belongs to the ALAD family.</text>
</comment>
<dbReference type="InterPro" id="IPR030656">
    <property type="entry name" value="ALAD_AS"/>
</dbReference>
<evidence type="ECO:0000256" key="4">
    <source>
        <dbReference type="ARBA" id="ARBA00020771"/>
    </source>
</evidence>
<comment type="caution">
    <text evidence="12">The sequence shown here is derived from an EMBL/GenBank/DDBJ whole genome shotgun (WGS) entry which is preliminary data.</text>
</comment>
<dbReference type="CDD" id="cd04823">
    <property type="entry name" value="ALAD_PBGS_aspartate_rich"/>
    <property type="match status" value="1"/>
</dbReference>
<dbReference type="NCBIfam" id="NF006762">
    <property type="entry name" value="PRK09283.1"/>
    <property type="match status" value="1"/>
</dbReference>
<evidence type="ECO:0000256" key="3">
    <source>
        <dbReference type="ARBA" id="ARBA00012053"/>
    </source>
</evidence>
<keyword evidence="6 9" id="KW-0456">Lyase</keyword>
<dbReference type="Gene3D" id="3.20.20.70">
    <property type="entry name" value="Aldolase class I"/>
    <property type="match status" value="1"/>
</dbReference>
<dbReference type="Pfam" id="PF00490">
    <property type="entry name" value="ALAD"/>
    <property type="match status" value="1"/>
</dbReference>
<dbReference type="GO" id="GO:0006782">
    <property type="term" value="P:protoporphyrinogen IX biosynthetic process"/>
    <property type="evidence" value="ECO:0007669"/>
    <property type="project" value="UniProtKB-UniPathway"/>
</dbReference>
<dbReference type="FunFam" id="3.20.20.70:FF:000019">
    <property type="entry name" value="Delta-aminolevulinic acid dehydratase"/>
    <property type="match status" value="1"/>
</dbReference>
<evidence type="ECO:0000256" key="8">
    <source>
        <dbReference type="ARBA" id="ARBA00047651"/>
    </source>
</evidence>
<gene>
    <name evidence="12" type="primary">hemB</name>
    <name evidence="12" type="ORF">A6302_04422</name>
</gene>
<evidence type="ECO:0000313" key="12">
    <source>
        <dbReference type="EMBL" id="ODN66835.1"/>
    </source>
</evidence>
<keyword evidence="7 9" id="KW-0627">Porphyrin biosynthesis</keyword>
<feature type="compositionally biased region" description="Basic residues" evidence="11">
    <location>
        <begin position="370"/>
        <end position="386"/>
    </location>
</feature>
<evidence type="ECO:0000256" key="2">
    <source>
        <dbReference type="ARBA" id="ARBA00008055"/>
    </source>
</evidence>
<evidence type="ECO:0000256" key="7">
    <source>
        <dbReference type="ARBA" id="ARBA00023244"/>
    </source>
</evidence>
<dbReference type="GO" id="GO:0005829">
    <property type="term" value="C:cytosol"/>
    <property type="evidence" value="ECO:0007669"/>
    <property type="project" value="TreeGrafter"/>
</dbReference>
<dbReference type="EMBL" id="MCRJ01000218">
    <property type="protein sequence ID" value="ODN66835.1"/>
    <property type="molecule type" value="Genomic_DNA"/>
</dbReference>
<evidence type="ECO:0000256" key="10">
    <source>
        <dbReference type="RuleBase" id="RU004161"/>
    </source>
</evidence>
<keyword evidence="13" id="KW-1185">Reference proteome</keyword>
<dbReference type="PANTHER" id="PTHR11458:SF0">
    <property type="entry name" value="DELTA-AMINOLEVULINIC ACID DEHYDRATASE"/>
    <property type="match status" value="1"/>
</dbReference>